<dbReference type="InterPro" id="IPR008042">
    <property type="entry name" value="Retrotrans_Pao"/>
</dbReference>
<dbReference type="InterPro" id="IPR036397">
    <property type="entry name" value="RNaseH_sf"/>
</dbReference>
<dbReference type="InterPro" id="IPR005312">
    <property type="entry name" value="DUF1759"/>
</dbReference>
<dbReference type="Proteomes" id="UP000783686">
    <property type="component" value="Unassembled WGS sequence"/>
</dbReference>
<protein>
    <recommendedName>
        <fullName evidence="6">Integrase catalytic domain-containing protein</fullName>
    </recommendedName>
</protein>
<reference evidence="4" key="1">
    <citation type="submission" date="2020-09" db="EMBL/GenBank/DDBJ databases">
        <authorList>
            <person name="Kikuchi T."/>
        </authorList>
    </citation>
    <scope>NUCLEOTIDE SEQUENCE</scope>
    <source>
        <strain evidence="4">SH1</strain>
    </source>
</reference>
<dbReference type="InterPro" id="IPR043502">
    <property type="entry name" value="DNA/RNA_pol_sf"/>
</dbReference>
<keyword evidence="1" id="KW-0175">Coiled coil</keyword>
<keyword evidence="5" id="KW-1185">Reference proteome</keyword>
<evidence type="ECO:0000256" key="1">
    <source>
        <dbReference type="SAM" id="Coils"/>
    </source>
</evidence>
<evidence type="ECO:0000259" key="2">
    <source>
        <dbReference type="PROSITE" id="PS50175"/>
    </source>
</evidence>
<dbReference type="GO" id="GO:0015074">
    <property type="term" value="P:DNA integration"/>
    <property type="evidence" value="ECO:0007669"/>
    <property type="project" value="InterPro"/>
</dbReference>
<accession>A0A811KBJ1</accession>
<dbReference type="InterPro" id="IPR040676">
    <property type="entry name" value="DUF5641"/>
</dbReference>
<evidence type="ECO:0008006" key="6">
    <source>
        <dbReference type="Google" id="ProtNLM"/>
    </source>
</evidence>
<dbReference type="GO" id="GO:0004190">
    <property type="term" value="F:aspartic-type endopeptidase activity"/>
    <property type="evidence" value="ECO:0007669"/>
    <property type="project" value="InterPro"/>
</dbReference>
<feature type="coiled-coil region" evidence="1">
    <location>
        <begin position="61"/>
        <end position="123"/>
    </location>
</feature>
<dbReference type="PANTHER" id="PTHR47331">
    <property type="entry name" value="PHD-TYPE DOMAIN-CONTAINING PROTEIN"/>
    <property type="match status" value="1"/>
</dbReference>
<dbReference type="Pfam" id="PF03564">
    <property type="entry name" value="DUF1759"/>
    <property type="match status" value="1"/>
</dbReference>
<dbReference type="Gene3D" id="3.10.10.10">
    <property type="entry name" value="HIV Type 1 Reverse Transcriptase, subunit A, domain 1"/>
    <property type="match status" value="1"/>
</dbReference>
<dbReference type="GO" id="GO:0006508">
    <property type="term" value="P:proteolysis"/>
    <property type="evidence" value="ECO:0007669"/>
    <property type="project" value="InterPro"/>
</dbReference>
<dbReference type="InterPro" id="IPR043128">
    <property type="entry name" value="Rev_trsase/Diguanyl_cyclase"/>
</dbReference>
<feature type="coiled-coil region" evidence="1">
    <location>
        <begin position="256"/>
        <end position="283"/>
    </location>
</feature>
<comment type="caution">
    <text evidence="4">The sequence shown here is derived from an EMBL/GenBank/DDBJ whole genome shotgun (WGS) entry which is preliminary data.</text>
</comment>
<dbReference type="SUPFAM" id="SSF53098">
    <property type="entry name" value="Ribonuclease H-like"/>
    <property type="match status" value="1"/>
</dbReference>
<dbReference type="PROSITE" id="PS50175">
    <property type="entry name" value="ASP_PROT_RETROV"/>
    <property type="match status" value="1"/>
</dbReference>
<proteinExistence type="predicted"/>
<dbReference type="EMBL" id="CAJFCW020000002">
    <property type="protein sequence ID" value="CAG9099361.1"/>
    <property type="molecule type" value="Genomic_DNA"/>
</dbReference>
<name>A0A811KBJ1_9BILA</name>
<dbReference type="InterPro" id="IPR012337">
    <property type="entry name" value="RNaseH-like_sf"/>
</dbReference>
<evidence type="ECO:0000313" key="5">
    <source>
        <dbReference type="Proteomes" id="UP000614601"/>
    </source>
</evidence>
<feature type="domain" description="Integrase catalytic" evidence="3">
    <location>
        <begin position="1402"/>
        <end position="1573"/>
    </location>
</feature>
<dbReference type="PROSITE" id="PS50994">
    <property type="entry name" value="INTEGRASE"/>
    <property type="match status" value="1"/>
</dbReference>
<organism evidence="4 5">
    <name type="scientific">Bursaphelenchus okinawaensis</name>
    <dbReference type="NCBI Taxonomy" id="465554"/>
    <lineage>
        <taxon>Eukaryota</taxon>
        <taxon>Metazoa</taxon>
        <taxon>Ecdysozoa</taxon>
        <taxon>Nematoda</taxon>
        <taxon>Chromadorea</taxon>
        <taxon>Rhabditida</taxon>
        <taxon>Tylenchina</taxon>
        <taxon>Tylenchomorpha</taxon>
        <taxon>Aphelenchoidea</taxon>
        <taxon>Aphelenchoididae</taxon>
        <taxon>Bursaphelenchus</taxon>
    </lineage>
</organism>
<dbReference type="Proteomes" id="UP000614601">
    <property type="component" value="Unassembled WGS sequence"/>
</dbReference>
<evidence type="ECO:0000259" key="3">
    <source>
        <dbReference type="PROSITE" id="PS50994"/>
    </source>
</evidence>
<dbReference type="SUPFAM" id="SSF56672">
    <property type="entry name" value="DNA/RNA polymerases"/>
    <property type="match status" value="1"/>
</dbReference>
<dbReference type="Pfam" id="PF18701">
    <property type="entry name" value="DUF5641"/>
    <property type="match status" value="1"/>
</dbReference>
<dbReference type="InterPro" id="IPR001584">
    <property type="entry name" value="Integrase_cat-core"/>
</dbReference>
<dbReference type="GO" id="GO:0003676">
    <property type="term" value="F:nucleic acid binding"/>
    <property type="evidence" value="ECO:0007669"/>
    <property type="project" value="InterPro"/>
</dbReference>
<evidence type="ECO:0000313" key="4">
    <source>
        <dbReference type="EMBL" id="CAD5213153.1"/>
    </source>
</evidence>
<dbReference type="InterPro" id="IPR001995">
    <property type="entry name" value="Peptidase_A2_cat"/>
</dbReference>
<dbReference type="Gene3D" id="3.30.420.10">
    <property type="entry name" value="Ribonuclease H-like superfamily/Ribonuclease H"/>
    <property type="match status" value="1"/>
</dbReference>
<dbReference type="Gene3D" id="3.30.70.270">
    <property type="match status" value="1"/>
</dbReference>
<dbReference type="Pfam" id="PF05380">
    <property type="entry name" value="Peptidase_A17"/>
    <property type="match status" value="1"/>
</dbReference>
<gene>
    <name evidence="4" type="ORF">BOKJ2_LOCUS4954</name>
</gene>
<sequence length="1937" mass="223303">MVDFESKSGFIRRLLGPDSLTLERQTKAVIELGKFTLNSTDSTHDKIFKANEYKAKADIRCKALEKTATRVRDKLDEWKNLVKELNDTDNNNEKKIFDQYVERNKILDKLQQAEVALGEIEEEIQLAPLARTSMSTTSTNGNATPQAPTRMEIKLPSICFPSFDGQTQNWPQFISLFKSTIGNNQQITKVEKMSYLIGQLKGDALNSVRAFSITDENYDTVMTILEKRFGNNDVIIRDLIKILNTLQPTNNSTQHVKGYVLEMDQLRQQLKNLEHEIDYEQFEFLIMEKIPRFLKLRLMDWKRMETDWTYDILIERAIAILQQGEELKQKEIQHRTTTFTMINQTPTQFSCLFCGRFNHKSSQCSSYPTAQERRRKLVEDKKCFKCLQDFTKLHSCHRTCKKCSGEHHYLLCQGYSPSKFPDKRTRHNNWYNNPRNTNFTPIQKTRTFPIVNASEKSEVQTPSTKVSCALNQQEVKGPTLPVLPVQVQNPETTYKMELHAFLDSGSELTYITKKAAKDLQLSILNINKPLIIEGFGSSTVKEYVDEVEAVINGQKLKLMANDTIIGDITYAEKQDDGNYINKSVKPQLLIGSNYLFSLLSTSTMINDKLHCFETELGDIVMEQPTNVTTNPVTVMSTKSIDDYLESQVKDMWQLEGVGISDDKNESWNDVLKQRFNDEIIYNPQTKRYGVNWLWKENKNDISTNFGLAFYRLKSLMKKLDGEPIKKKAYLEVLEDQERQGIISKVTDKTTNNIVSYIPHSGVFRPNKNTTKCRIVFDCSAKVRSGTSLNDAMHQGPTLLPQLVGMLLRFRIGQYVTISDIKQAFLMIELQESERDCVRVLTPKHWDQPLRNDNIQVWRFNRVIFGNTSSPCLLALTFQHHLSKYREGTELLKNTYVDNVMETADDEDALLKQCLRTKQIFSEASMELREYYSNSQKVQKTFNDTSEDVTKILGHNWRLNDDEMEIKLVKINNDGPITKRTVASALGKQYDPQGILSPALLPWKRFVQRLWEHNLEWDTPLSEGLQKEWRSLQIDDNSITIPRFVSLKTTQLTLAVFCDASNYGYGIACYLTGEKLMPNLIFAKAKLFPSSTKKPTLTIPRKELTAIELAGRVAKFVSTEIDQIKDIVIMSDSQVALQQLLKTEDNSIYVRNRLMKIKQYRETMEFRFVTGDQNPADLSSRGTTLSQLKNSDLWWHGPQFLQYPKEHWPKDIVINKLPSSKPTESTTLQIATTKIEQHLVERDLPWQKMVTTVKTIFRFIKKIRPNTPPIPVTYQEAAKRIVRLEQESYPPSEKIIQGRRLEKDAEGVWRMDTRLSNSKREQDAINPIWLPTDSKVTCKIIQFYHEMNHHQNALSTTTDIRNLFYISYRFVKTSVKKCVKCRIYNAKPFDVPIFPTLPSSRTVIGKPFDFCGLDVCGPLTTTDGPGYILLFTCLKCRGVHMELLTSTNTTDVVNGILKFFSRRGVPSYLLSDQAPYFVAARKLILERYKATTEIQWRHTVVNAPWRGSTYERLNRNLKQGIKRTLGRSRPTLKELETLVIMIESTLNNRPILPLYDDVDNFEILRPINPMRPNGCSYEEGIQTFANDDLNDPDFLLKNTKIDDLRKENNQLNQRLDKFWTLWQREYLNSLADRSSNQLQPQRIPLVGEMVLIEEPETPRGNWKLARIRKVIKTKDGTVRDCELFTPARKVIIRAVNVLYPLEIGGTIDEEELEFKTKQEIVEEEKKAKALPPRQRKKRTSNIDYTSMFMIVCLLFTAVQAQQPMICHGKARTLWKTPKIATCNYGTGTKGNVGVPRNVEVFKRNTIEYHFQGYICRLLKSTVSQYTTLSGIPVVKEEPNDPEDMTEEQCKQMITKHKCDYGTLSRKKSFLATTNEIPIDPPNRFQSFLTGADKYIKRNCILIDVKIFSHYGSEKLVQQGPTSQTATTILENAERIKTS</sequence>
<dbReference type="EMBL" id="CAJFDH010000002">
    <property type="protein sequence ID" value="CAD5213153.1"/>
    <property type="molecule type" value="Genomic_DNA"/>
</dbReference>
<dbReference type="PANTHER" id="PTHR47331:SF1">
    <property type="entry name" value="GAG-LIKE PROTEIN"/>
    <property type="match status" value="1"/>
</dbReference>
<feature type="domain" description="Peptidase A2" evidence="2">
    <location>
        <begin position="498"/>
        <end position="594"/>
    </location>
</feature>
<dbReference type="OrthoDB" id="5876684at2759"/>
<dbReference type="GO" id="GO:0042575">
    <property type="term" value="C:DNA polymerase complex"/>
    <property type="evidence" value="ECO:0007669"/>
    <property type="project" value="UniProtKB-ARBA"/>
</dbReference>